<sequence length="8" mass="794">MANITSSA</sequence>
<evidence type="ECO:0000313" key="2">
    <source>
        <dbReference type="Proteomes" id="UP000191408"/>
    </source>
</evidence>
<accession>A0A1V6N5Z7</accession>
<organism evidence="1 2">
    <name type="scientific">Penicillium polonicum</name>
    <dbReference type="NCBI Taxonomy" id="60169"/>
    <lineage>
        <taxon>Eukaryota</taxon>
        <taxon>Fungi</taxon>
        <taxon>Dikarya</taxon>
        <taxon>Ascomycota</taxon>
        <taxon>Pezizomycotina</taxon>
        <taxon>Eurotiomycetes</taxon>
        <taxon>Eurotiomycetidae</taxon>
        <taxon>Eurotiales</taxon>
        <taxon>Aspergillaceae</taxon>
        <taxon>Penicillium</taxon>
    </lineage>
</organism>
<evidence type="ECO:0000313" key="1">
    <source>
        <dbReference type="EMBL" id="OQD60094.1"/>
    </source>
</evidence>
<name>A0A1V6N5Z7_PENPO</name>
<gene>
    <name evidence="1" type="ORF">PENPOL_c028G10725</name>
</gene>
<proteinExistence type="predicted"/>
<protein>
    <submittedName>
        <fullName evidence="1">Uncharacterized protein</fullName>
    </submittedName>
</protein>
<dbReference type="Proteomes" id="UP000191408">
    <property type="component" value="Unassembled WGS sequence"/>
</dbReference>
<reference evidence="2" key="1">
    <citation type="journal article" date="2017" name="Nat. Microbiol.">
        <title>Global analysis of biosynthetic gene clusters reveals vast potential of secondary metabolite production in Penicillium species.</title>
        <authorList>
            <person name="Nielsen J.C."/>
            <person name="Grijseels S."/>
            <person name="Prigent S."/>
            <person name="Ji B."/>
            <person name="Dainat J."/>
            <person name="Nielsen K.F."/>
            <person name="Frisvad J.C."/>
            <person name="Workman M."/>
            <person name="Nielsen J."/>
        </authorList>
    </citation>
    <scope>NUCLEOTIDE SEQUENCE [LARGE SCALE GENOMIC DNA]</scope>
    <source>
        <strain evidence="2">IBT 4502</strain>
    </source>
</reference>
<keyword evidence="2" id="KW-1185">Reference proteome</keyword>
<dbReference type="EMBL" id="MDYM01000028">
    <property type="protein sequence ID" value="OQD60094.1"/>
    <property type="molecule type" value="Genomic_DNA"/>
</dbReference>
<comment type="caution">
    <text evidence="1">The sequence shown here is derived from an EMBL/GenBank/DDBJ whole genome shotgun (WGS) entry which is preliminary data.</text>
</comment>